<reference evidence="1 2" key="1">
    <citation type="journal article" date="2021" name="BMC Genomics">
        <title>Datura genome reveals duplications of psychoactive alkaloid biosynthetic genes and high mutation rate following tissue culture.</title>
        <authorList>
            <person name="Rajewski A."/>
            <person name="Carter-House D."/>
            <person name="Stajich J."/>
            <person name="Litt A."/>
        </authorList>
    </citation>
    <scope>NUCLEOTIDE SEQUENCE [LARGE SCALE GENOMIC DNA]</scope>
    <source>
        <strain evidence="1">AR-01</strain>
    </source>
</reference>
<proteinExistence type="predicted"/>
<gene>
    <name evidence="1" type="ORF">HAX54_040032</name>
</gene>
<dbReference type="Proteomes" id="UP000823775">
    <property type="component" value="Unassembled WGS sequence"/>
</dbReference>
<dbReference type="EMBL" id="JACEIK010000056">
    <property type="protein sequence ID" value="MCD7448271.1"/>
    <property type="molecule type" value="Genomic_DNA"/>
</dbReference>
<evidence type="ECO:0000313" key="1">
    <source>
        <dbReference type="EMBL" id="MCD7448271.1"/>
    </source>
</evidence>
<name>A0ABS8RPW3_DATST</name>
<sequence length="76" mass="7935">VSARALASRLCLVCSGGLTMQSTSEISAVHGILNGATKQYMHSGAVNEETSTCLIGCYGKASSHLNPAQEWHAATR</sequence>
<accession>A0ABS8RPW3</accession>
<evidence type="ECO:0000313" key="2">
    <source>
        <dbReference type="Proteomes" id="UP000823775"/>
    </source>
</evidence>
<keyword evidence="2" id="KW-1185">Reference proteome</keyword>
<comment type="caution">
    <text evidence="1">The sequence shown here is derived from an EMBL/GenBank/DDBJ whole genome shotgun (WGS) entry which is preliminary data.</text>
</comment>
<feature type="non-terminal residue" evidence="1">
    <location>
        <position position="1"/>
    </location>
</feature>
<organism evidence="1 2">
    <name type="scientific">Datura stramonium</name>
    <name type="common">Jimsonweed</name>
    <name type="synonym">Common thornapple</name>
    <dbReference type="NCBI Taxonomy" id="4076"/>
    <lineage>
        <taxon>Eukaryota</taxon>
        <taxon>Viridiplantae</taxon>
        <taxon>Streptophyta</taxon>
        <taxon>Embryophyta</taxon>
        <taxon>Tracheophyta</taxon>
        <taxon>Spermatophyta</taxon>
        <taxon>Magnoliopsida</taxon>
        <taxon>eudicotyledons</taxon>
        <taxon>Gunneridae</taxon>
        <taxon>Pentapetalae</taxon>
        <taxon>asterids</taxon>
        <taxon>lamiids</taxon>
        <taxon>Solanales</taxon>
        <taxon>Solanaceae</taxon>
        <taxon>Solanoideae</taxon>
        <taxon>Datureae</taxon>
        <taxon>Datura</taxon>
    </lineage>
</organism>
<protein>
    <submittedName>
        <fullName evidence="1">Uncharacterized protein</fullName>
    </submittedName>
</protein>
<feature type="non-terminal residue" evidence="1">
    <location>
        <position position="76"/>
    </location>
</feature>